<dbReference type="Proteomes" id="UP000000689">
    <property type="component" value="Chromosome 2"/>
</dbReference>
<feature type="compositionally biased region" description="Low complexity" evidence="5">
    <location>
        <begin position="439"/>
        <end position="456"/>
    </location>
</feature>
<dbReference type="AlphaFoldDB" id="G0W5R7"/>
<dbReference type="HOGENOM" id="CLU_517856_0_0_1"/>
<dbReference type="SUPFAM" id="SSF46785">
    <property type="entry name" value="Winged helix' DNA-binding domain"/>
    <property type="match status" value="1"/>
</dbReference>
<dbReference type="InterPro" id="IPR000232">
    <property type="entry name" value="HSF_DNA-bd"/>
</dbReference>
<keyword evidence="3" id="KW-0539">Nucleus</keyword>
<accession>G0W5R7</accession>
<comment type="similarity">
    <text evidence="4">Belongs to the HSF family.</text>
</comment>
<dbReference type="InterPro" id="IPR036388">
    <property type="entry name" value="WH-like_DNA-bd_sf"/>
</dbReference>
<dbReference type="STRING" id="1071378.G0W5R7"/>
<dbReference type="GO" id="GO:0005634">
    <property type="term" value="C:nucleus"/>
    <property type="evidence" value="ECO:0007669"/>
    <property type="project" value="UniProtKB-SubCell"/>
</dbReference>
<dbReference type="GO" id="GO:0003700">
    <property type="term" value="F:DNA-binding transcription factor activity"/>
    <property type="evidence" value="ECO:0007669"/>
    <property type="project" value="InterPro"/>
</dbReference>
<feature type="domain" description="HSF-type DNA-binding" evidence="6">
    <location>
        <begin position="47"/>
        <end position="71"/>
    </location>
</feature>
<dbReference type="PANTHER" id="PTHR10015:SF409">
    <property type="entry name" value="PROTEIN MGA1"/>
    <property type="match status" value="1"/>
</dbReference>
<evidence type="ECO:0000256" key="1">
    <source>
        <dbReference type="ARBA" id="ARBA00004123"/>
    </source>
</evidence>
<evidence type="ECO:0000259" key="6">
    <source>
        <dbReference type="PROSITE" id="PS00434"/>
    </source>
</evidence>
<comment type="subcellular location">
    <subcellularLocation>
        <location evidence="1">Nucleus</location>
    </subcellularLocation>
</comment>
<dbReference type="OrthoDB" id="60033at2759"/>
<keyword evidence="2" id="KW-0238">DNA-binding</keyword>
<dbReference type="eggNOG" id="KOG0627">
    <property type="taxonomic scope" value="Eukaryota"/>
</dbReference>
<reference evidence="7 8" key="1">
    <citation type="journal article" date="2011" name="Proc. Natl. Acad. Sci. U.S.A.">
        <title>Evolutionary erosion of yeast sex chromosomes by mating-type switching accidents.</title>
        <authorList>
            <person name="Gordon J.L."/>
            <person name="Armisen D."/>
            <person name="Proux-Wera E."/>
            <person name="Oheigeartaigh S.S."/>
            <person name="Byrne K.P."/>
            <person name="Wolfe K.H."/>
        </authorList>
    </citation>
    <scope>NUCLEOTIDE SEQUENCE [LARGE SCALE GENOMIC DNA]</scope>
    <source>
        <strain evidence="8">ATCC 10597 / BCRC 20456 / CBS 421 / NBRC 0211 / NRRL Y-12639</strain>
    </source>
</reference>
<evidence type="ECO:0000256" key="3">
    <source>
        <dbReference type="ARBA" id="ARBA00023242"/>
    </source>
</evidence>
<evidence type="ECO:0000256" key="4">
    <source>
        <dbReference type="RuleBase" id="RU004020"/>
    </source>
</evidence>
<gene>
    <name evidence="7" type="primary">NDAI0B00940</name>
    <name evidence="7" type="ordered locus">NDAI_0B00940</name>
</gene>
<evidence type="ECO:0000256" key="5">
    <source>
        <dbReference type="SAM" id="MobiDB-lite"/>
    </source>
</evidence>
<name>G0W5R7_NAUDC</name>
<dbReference type="SMART" id="SM00415">
    <property type="entry name" value="HSF"/>
    <property type="match status" value="1"/>
</dbReference>
<dbReference type="Gene3D" id="1.10.10.10">
    <property type="entry name" value="Winged helix-like DNA-binding domain superfamily/Winged helix DNA-binding domain"/>
    <property type="match status" value="1"/>
</dbReference>
<dbReference type="GeneID" id="11496241"/>
<dbReference type="InterPro" id="IPR036390">
    <property type="entry name" value="WH_DNA-bd_sf"/>
</dbReference>
<keyword evidence="8" id="KW-1185">Reference proteome</keyword>
<evidence type="ECO:0000313" key="7">
    <source>
        <dbReference type="EMBL" id="CCD23128.1"/>
    </source>
</evidence>
<dbReference type="KEGG" id="ndi:NDAI_0B00940"/>
<organism evidence="7 8">
    <name type="scientific">Naumovozyma dairenensis (strain ATCC 10597 / BCRC 20456 / CBS 421 / NBRC 0211 / NRRL Y-12639)</name>
    <name type="common">Saccharomyces dairenensis</name>
    <dbReference type="NCBI Taxonomy" id="1071378"/>
    <lineage>
        <taxon>Eukaryota</taxon>
        <taxon>Fungi</taxon>
        <taxon>Dikarya</taxon>
        <taxon>Ascomycota</taxon>
        <taxon>Saccharomycotina</taxon>
        <taxon>Saccharomycetes</taxon>
        <taxon>Saccharomycetales</taxon>
        <taxon>Saccharomycetaceae</taxon>
        <taxon>Naumovozyma</taxon>
    </lineage>
</organism>
<dbReference type="GO" id="GO:0043565">
    <property type="term" value="F:sequence-specific DNA binding"/>
    <property type="evidence" value="ECO:0007669"/>
    <property type="project" value="InterPro"/>
</dbReference>
<evidence type="ECO:0000256" key="2">
    <source>
        <dbReference type="ARBA" id="ARBA00023125"/>
    </source>
</evidence>
<sequence>MQQRNFVNQLHLILQQKGLHQWIRWYSIEKSIFLLKPYDPNFSEKVLKKYFKHGNISSFVRQLHMYGFHKISSNDLPNSILNSNPNPNNRINTIWYFAHPSGFFTQTSTNEILKKIQRKSTGVDKDGEKRKNILSTLSVSYLNPNHHTPLNTSDVHAASVETNNIIPSENNNTTNSFTLKRKSENGQSKISSTHYPVNQLQRLPLPPISSLEGLKSSDASAFPNNKNDNHLLNYFPGYNESNKLFKSESHPQLFRINPAPGTPSNTTTSTPSNRLFNTPFPKCGSQPEIHGNFSSYLSDQNQSLDQQKALLSLASSLSSSLASSSTSLFSKKGTTIPTDSLASSRSSLSIANIPFKPKKKNFEIFANSNSNQDNNTKSSHLNIMNTINSNEVKIRKISSLLAEAENKRKIDNNTSFPLSHDNDIILNPLIKKDEGHSHNNIAHDNNNNNNNNNDNDTNVKETMKINMDIINESILLISTILEDLSTNSNPENQRNDEPLFVKIEERLNKLNLMQEQLDKLIKEEDK</sequence>
<dbReference type="PROSITE" id="PS00434">
    <property type="entry name" value="HSF_DOMAIN"/>
    <property type="match status" value="1"/>
</dbReference>
<dbReference type="PANTHER" id="PTHR10015">
    <property type="entry name" value="HEAT SHOCK TRANSCRIPTION FACTOR"/>
    <property type="match status" value="1"/>
</dbReference>
<dbReference type="RefSeq" id="XP_003668371.1">
    <property type="nucleotide sequence ID" value="XM_003668323.1"/>
</dbReference>
<feature type="region of interest" description="Disordered" evidence="5">
    <location>
        <begin position="435"/>
        <end position="458"/>
    </location>
</feature>
<dbReference type="EMBL" id="HE580268">
    <property type="protein sequence ID" value="CCD23128.1"/>
    <property type="molecule type" value="Genomic_DNA"/>
</dbReference>
<proteinExistence type="inferred from homology"/>
<dbReference type="Pfam" id="PF00447">
    <property type="entry name" value="HSF_DNA-bind"/>
    <property type="match status" value="1"/>
</dbReference>
<protein>
    <recommendedName>
        <fullName evidence="6">HSF-type DNA-binding domain-containing protein</fullName>
    </recommendedName>
</protein>
<evidence type="ECO:0000313" key="8">
    <source>
        <dbReference type="Proteomes" id="UP000000689"/>
    </source>
</evidence>
<dbReference type="PRINTS" id="PR00056">
    <property type="entry name" value="HSFDOMAIN"/>
</dbReference>